<evidence type="ECO:0000259" key="2">
    <source>
        <dbReference type="PROSITE" id="PS50835"/>
    </source>
</evidence>
<name>A0ABD1KM76_9TELE</name>
<keyword evidence="1" id="KW-0393">Immunoglobulin domain</keyword>
<dbReference type="PROSITE" id="PS50835">
    <property type="entry name" value="IG_LIKE"/>
    <property type="match status" value="2"/>
</dbReference>
<accession>A0ABD1KM76</accession>
<dbReference type="InterPro" id="IPR003599">
    <property type="entry name" value="Ig_sub"/>
</dbReference>
<dbReference type="GO" id="GO:0055013">
    <property type="term" value="P:cardiac muscle cell development"/>
    <property type="evidence" value="ECO:0007669"/>
    <property type="project" value="UniProtKB-ARBA"/>
</dbReference>
<dbReference type="FunFam" id="2.60.40.10:FF:000107">
    <property type="entry name" value="Myosin, light chain kinase a"/>
    <property type="match status" value="1"/>
</dbReference>
<organism evidence="3 4">
    <name type="scientific">Coilia grayii</name>
    <name type="common">Gray's grenadier anchovy</name>
    <dbReference type="NCBI Taxonomy" id="363190"/>
    <lineage>
        <taxon>Eukaryota</taxon>
        <taxon>Metazoa</taxon>
        <taxon>Chordata</taxon>
        <taxon>Craniata</taxon>
        <taxon>Vertebrata</taxon>
        <taxon>Euteleostomi</taxon>
        <taxon>Actinopterygii</taxon>
        <taxon>Neopterygii</taxon>
        <taxon>Teleostei</taxon>
        <taxon>Clupei</taxon>
        <taxon>Clupeiformes</taxon>
        <taxon>Clupeoidei</taxon>
        <taxon>Engraulidae</taxon>
        <taxon>Coilinae</taxon>
        <taxon>Coilia</taxon>
    </lineage>
</organism>
<dbReference type="Pfam" id="PF07679">
    <property type="entry name" value="I-set"/>
    <property type="match status" value="2"/>
</dbReference>
<gene>
    <name evidence="3" type="ORF">ACEWY4_004617</name>
</gene>
<reference evidence="3 4" key="1">
    <citation type="submission" date="2024-09" db="EMBL/GenBank/DDBJ databases">
        <title>A chromosome-level genome assembly of Gray's grenadier anchovy, Coilia grayii.</title>
        <authorList>
            <person name="Fu Z."/>
        </authorList>
    </citation>
    <scope>NUCLEOTIDE SEQUENCE [LARGE SCALE GENOMIC DNA]</scope>
    <source>
        <strain evidence="3">G4</strain>
        <tissue evidence="3">Muscle</tissue>
    </source>
</reference>
<evidence type="ECO:0000313" key="4">
    <source>
        <dbReference type="Proteomes" id="UP001591681"/>
    </source>
</evidence>
<evidence type="ECO:0000256" key="1">
    <source>
        <dbReference type="ARBA" id="ARBA00023319"/>
    </source>
</evidence>
<dbReference type="SMART" id="SM00409">
    <property type="entry name" value="IG"/>
    <property type="match status" value="1"/>
</dbReference>
<dbReference type="PANTHER" id="PTHR34494">
    <property type="entry name" value="PROTEIN CBG25024"/>
    <property type="match status" value="1"/>
</dbReference>
<dbReference type="InterPro" id="IPR013783">
    <property type="entry name" value="Ig-like_fold"/>
</dbReference>
<feature type="domain" description="Ig-like" evidence="2">
    <location>
        <begin position="382"/>
        <end position="469"/>
    </location>
</feature>
<keyword evidence="4" id="KW-1185">Reference proteome</keyword>
<dbReference type="Proteomes" id="UP001591681">
    <property type="component" value="Unassembled WGS sequence"/>
</dbReference>
<protein>
    <recommendedName>
        <fullName evidence="2">Ig-like domain-containing protein</fullName>
    </recommendedName>
</protein>
<dbReference type="Gene3D" id="2.60.40.10">
    <property type="entry name" value="Immunoglobulins"/>
    <property type="match status" value="2"/>
</dbReference>
<dbReference type="InterPro" id="IPR036179">
    <property type="entry name" value="Ig-like_dom_sf"/>
</dbReference>
<dbReference type="InterPro" id="IPR007110">
    <property type="entry name" value="Ig-like_dom"/>
</dbReference>
<dbReference type="PANTHER" id="PTHR34494:SF1">
    <property type="entry name" value="PROTEIN CBG25024"/>
    <property type="match status" value="1"/>
</dbReference>
<dbReference type="InterPro" id="IPR013098">
    <property type="entry name" value="Ig_I-set"/>
</dbReference>
<comment type="caution">
    <text evidence="3">The sequence shown here is derived from an EMBL/GenBank/DDBJ whole genome shotgun (WGS) entry which is preliminary data.</text>
</comment>
<sequence>MMDMVPGISQAKSLLQLICGDSGGAAQTQENFLKGFPICSQGVSVYQYLKGDTAGALDTQKQFVQCLNGMANSTVGLGQIKAAVHYLCGDTDGSKNAFKASCRSTSVMVSGVVGFLVGGPVGAVVGGNTAGLAVDSYNSEEGKPSGILRIREQISKNPTDVGLYADLVWSLSMDGLAGLSAGNGLGKKIQYEIDKSDFIDVMGEDVTEQIIKDGESMTQTTKQLKPNKPFVKTRTIDKVTEETFTGINKQARETLKNNDHMTDGPTELQIRVPGAKQDVPNRRPQSCAEQQAYNALYKKRPDARPNEIKSYTLRYDKTKGPVTVKRCGNCKAFASAMGDVITDEMADGTPVPVNVSGQTVLTSSTTAIAVQGCVGDDSSRSPAFEISLSETTVAVGEEVVLKCTANIEDLQVTWEKNGRELHAGDRVSITRNGRVLSLRIGNAAPTDGGIYTVKLKNRKGRASTSATVNILNSSPSPAFEIPLSETTVAVGEEVVLKCTANIEDLQVTWEKNGRELHAGDRVSITRNGRVLSLRIRNAAPTDRESFHWRYGDH</sequence>
<evidence type="ECO:0000313" key="3">
    <source>
        <dbReference type="EMBL" id="KAL2100223.1"/>
    </source>
</evidence>
<dbReference type="CDD" id="cd00096">
    <property type="entry name" value="Ig"/>
    <property type="match status" value="1"/>
</dbReference>
<dbReference type="AlphaFoldDB" id="A0ABD1KM76"/>
<proteinExistence type="predicted"/>
<dbReference type="GO" id="GO:0003007">
    <property type="term" value="P:heart morphogenesis"/>
    <property type="evidence" value="ECO:0007669"/>
    <property type="project" value="UniProtKB-ARBA"/>
</dbReference>
<dbReference type="EMBL" id="JBHFQA010000004">
    <property type="protein sequence ID" value="KAL2100223.1"/>
    <property type="molecule type" value="Genomic_DNA"/>
</dbReference>
<feature type="domain" description="Ig-like" evidence="2">
    <location>
        <begin position="477"/>
        <end position="546"/>
    </location>
</feature>
<dbReference type="SUPFAM" id="SSF48726">
    <property type="entry name" value="Immunoglobulin"/>
    <property type="match status" value="2"/>
</dbReference>